<keyword evidence="2" id="KW-1185">Reference proteome</keyword>
<comment type="caution">
    <text evidence="1">The sequence shown here is derived from an EMBL/GenBank/DDBJ whole genome shotgun (WGS) entry which is preliminary data.</text>
</comment>
<sequence length="126" mass="13751">MRSVSLATSQDMRLAGRISFNKLLPEGPYLSLPRHAPLVARHQPQLFPGIRTPRGSRISIETTGVVSSFCPYVGGVVTPQFPSRSLCSEKRALARTSLVGGAGCQRLYELTIVTPRSLTKTLLMLQ</sequence>
<evidence type="ECO:0000313" key="1">
    <source>
        <dbReference type="EMBL" id="KAJ1216680.1"/>
    </source>
</evidence>
<gene>
    <name evidence="1" type="ORF">NDU88_004281</name>
</gene>
<accession>A0AAV7WRV2</accession>
<dbReference type="EMBL" id="JANPWB010000001">
    <property type="protein sequence ID" value="KAJ1216680.1"/>
    <property type="molecule type" value="Genomic_DNA"/>
</dbReference>
<organism evidence="1 2">
    <name type="scientific">Pleurodeles waltl</name>
    <name type="common">Iberian ribbed newt</name>
    <dbReference type="NCBI Taxonomy" id="8319"/>
    <lineage>
        <taxon>Eukaryota</taxon>
        <taxon>Metazoa</taxon>
        <taxon>Chordata</taxon>
        <taxon>Craniata</taxon>
        <taxon>Vertebrata</taxon>
        <taxon>Euteleostomi</taxon>
        <taxon>Amphibia</taxon>
        <taxon>Batrachia</taxon>
        <taxon>Caudata</taxon>
        <taxon>Salamandroidea</taxon>
        <taxon>Salamandridae</taxon>
        <taxon>Pleurodelinae</taxon>
        <taxon>Pleurodeles</taxon>
    </lineage>
</organism>
<protein>
    <submittedName>
        <fullName evidence="1">Uncharacterized protein</fullName>
    </submittedName>
</protein>
<proteinExistence type="predicted"/>
<dbReference type="Proteomes" id="UP001066276">
    <property type="component" value="Chromosome 1_1"/>
</dbReference>
<evidence type="ECO:0000313" key="2">
    <source>
        <dbReference type="Proteomes" id="UP001066276"/>
    </source>
</evidence>
<dbReference type="AlphaFoldDB" id="A0AAV7WRV2"/>
<name>A0AAV7WRV2_PLEWA</name>
<reference evidence="1" key="1">
    <citation type="journal article" date="2022" name="bioRxiv">
        <title>Sequencing and chromosome-scale assembly of the giantPleurodeles waltlgenome.</title>
        <authorList>
            <person name="Brown T."/>
            <person name="Elewa A."/>
            <person name="Iarovenko S."/>
            <person name="Subramanian E."/>
            <person name="Araus A.J."/>
            <person name="Petzold A."/>
            <person name="Susuki M."/>
            <person name="Suzuki K.-i.T."/>
            <person name="Hayashi T."/>
            <person name="Toyoda A."/>
            <person name="Oliveira C."/>
            <person name="Osipova E."/>
            <person name="Leigh N.D."/>
            <person name="Simon A."/>
            <person name="Yun M.H."/>
        </authorList>
    </citation>
    <scope>NUCLEOTIDE SEQUENCE</scope>
    <source>
        <strain evidence="1">20211129_DDA</strain>
        <tissue evidence="1">Liver</tissue>
    </source>
</reference>